<name>A0A381SF39_9ZZZZ</name>
<dbReference type="GO" id="GO:0019441">
    <property type="term" value="P:L-tryptophan catabolic process to kynurenine"/>
    <property type="evidence" value="ECO:0007669"/>
    <property type="project" value="InterPro"/>
</dbReference>
<dbReference type="EMBL" id="UINC01002969">
    <property type="protein sequence ID" value="SVA02094.1"/>
    <property type="molecule type" value="Genomic_DNA"/>
</dbReference>
<dbReference type="InterPro" id="IPR007325">
    <property type="entry name" value="KFase/CYL"/>
</dbReference>
<sequence length="190" mass="21041">MIKGDSCNTINLAFPNHSGTHIDFPYHFNSDGKTLNDYPATYWQFDLVELIDLSGKVDDGQIIGPELFTDSENLETELLLIKTGYGSYRGTDRYTITPPGLSADLAPFLRKNLPHLRCIGMDLISISSYSNREEGRKAHHAFLDSDKGDPILLIEDMKIDTDGPFNKVIVAPLLIDSADGSPCTVLAYTE</sequence>
<protein>
    <recommendedName>
        <fullName evidence="2">Cyclase family protein</fullName>
    </recommendedName>
</protein>
<accession>A0A381SF39</accession>
<dbReference type="AlphaFoldDB" id="A0A381SF39"/>
<evidence type="ECO:0008006" key="2">
    <source>
        <dbReference type="Google" id="ProtNLM"/>
    </source>
</evidence>
<proteinExistence type="predicted"/>
<organism evidence="1">
    <name type="scientific">marine metagenome</name>
    <dbReference type="NCBI Taxonomy" id="408172"/>
    <lineage>
        <taxon>unclassified sequences</taxon>
        <taxon>metagenomes</taxon>
        <taxon>ecological metagenomes</taxon>
    </lineage>
</organism>
<dbReference type="InterPro" id="IPR037175">
    <property type="entry name" value="KFase_sf"/>
</dbReference>
<evidence type="ECO:0000313" key="1">
    <source>
        <dbReference type="EMBL" id="SVA02094.1"/>
    </source>
</evidence>
<dbReference type="PANTHER" id="PTHR31118">
    <property type="entry name" value="CYCLASE-LIKE PROTEIN 2"/>
    <property type="match status" value="1"/>
</dbReference>
<dbReference type="SUPFAM" id="SSF102198">
    <property type="entry name" value="Putative cyclase"/>
    <property type="match status" value="1"/>
</dbReference>
<dbReference type="Gene3D" id="3.50.30.50">
    <property type="entry name" value="Putative cyclase"/>
    <property type="match status" value="1"/>
</dbReference>
<dbReference type="PANTHER" id="PTHR31118:SF12">
    <property type="entry name" value="CYCLASE-LIKE PROTEIN 2"/>
    <property type="match status" value="1"/>
</dbReference>
<dbReference type="Pfam" id="PF04199">
    <property type="entry name" value="Cyclase"/>
    <property type="match status" value="1"/>
</dbReference>
<gene>
    <name evidence="1" type="ORF">METZ01_LOCUS54948</name>
</gene>
<reference evidence="1" key="1">
    <citation type="submission" date="2018-05" db="EMBL/GenBank/DDBJ databases">
        <authorList>
            <person name="Lanie J.A."/>
            <person name="Ng W.-L."/>
            <person name="Kazmierczak K.M."/>
            <person name="Andrzejewski T.M."/>
            <person name="Davidsen T.M."/>
            <person name="Wayne K.J."/>
            <person name="Tettelin H."/>
            <person name="Glass J.I."/>
            <person name="Rusch D."/>
            <person name="Podicherti R."/>
            <person name="Tsui H.-C.T."/>
            <person name="Winkler M.E."/>
        </authorList>
    </citation>
    <scope>NUCLEOTIDE SEQUENCE</scope>
</reference>
<dbReference type="GO" id="GO:0004061">
    <property type="term" value="F:arylformamidase activity"/>
    <property type="evidence" value="ECO:0007669"/>
    <property type="project" value="InterPro"/>
</dbReference>